<dbReference type="OrthoDB" id="2916552at2759"/>
<comment type="caution">
    <text evidence="2">The sequence shown here is derived from an EMBL/GenBank/DDBJ whole genome shotgun (WGS) entry which is preliminary data.</text>
</comment>
<name>A0A8S0VXP7_CYCAE</name>
<protein>
    <recommendedName>
        <fullName evidence="1">F-box domain-containing protein</fullName>
    </recommendedName>
</protein>
<keyword evidence="3" id="KW-1185">Reference proteome</keyword>
<dbReference type="AlphaFoldDB" id="A0A8S0VXP7"/>
<organism evidence="2 3">
    <name type="scientific">Cyclocybe aegerita</name>
    <name type="common">Black poplar mushroom</name>
    <name type="synonym">Agrocybe aegerita</name>
    <dbReference type="NCBI Taxonomy" id="1973307"/>
    <lineage>
        <taxon>Eukaryota</taxon>
        <taxon>Fungi</taxon>
        <taxon>Dikarya</taxon>
        <taxon>Basidiomycota</taxon>
        <taxon>Agaricomycotina</taxon>
        <taxon>Agaricomycetes</taxon>
        <taxon>Agaricomycetidae</taxon>
        <taxon>Agaricales</taxon>
        <taxon>Agaricineae</taxon>
        <taxon>Bolbitiaceae</taxon>
        <taxon>Cyclocybe</taxon>
    </lineage>
</organism>
<dbReference type="PROSITE" id="PS50181">
    <property type="entry name" value="FBOX"/>
    <property type="match status" value="1"/>
</dbReference>
<dbReference type="CDD" id="cd09917">
    <property type="entry name" value="F-box_SF"/>
    <property type="match status" value="1"/>
</dbReference>
<dbReference type="EMBL" id="CACVBS010000032">
    <property type="protein sequence ID" value="CAA7261131.1"/>
    <property type="molecule type" value="Genomic_DNA"/>
</dbReference>
<evidence type="ECO:0000259" key="1">
    <source>
        <dbReference type="PROSITE" id="PS50181"/>
    </source>
</evidence>
<dbReference type="Proteomes" id="UP000467700">
    <property type="component" value="Unassembled WGS sequence"/>
</dbReference>
<dbReference type="InterPro" id="IPR001810">
    <property type="entry name" value="F-box_dom"/>
</dbReference>
<evidence type="ECO:0000313" key="2">
    <source>
        <dbReference type="EMBL" id="CAA7261131.1"/>
    </source>
</evidence>
<feature type="domain" description="F-box" evidence="1">
    <location>
        <begin position="2"/>
        <end position="31"/>
    </location>
</feature>
<reference evidence="2 3" key="1">
    <citation type="submission" date="2020-01" db="EMBL/GenBank/DDBJ databases">
        <authorList>
            <person name="Gupta K D."/>
        </authorList>
    </citation>
    <scope>NUCLEOTIDE SEQUENCE [LARGE SCALE GENOMIC DNA]</scope>
</reference>
<sequence>MSPSLSSLPGELIIEIMDNLDSPSILRMALCKHIRYVYELGLSYMRDNGSGKSIDELLTAFRYQRRAWAALEWKRFETVKPPPTLARFQQSSGILTRKDRNHLFVIYLPSSTRPIRTVQHIFHSMTDIRDYAIDANQDLVILRDSGDSPPNTRCFRLHCRMISTGLVHPKAVVGGILNFTIHGEHPINHQGLVISKVRLADDVVSLSGYWRKGFHLWLWNWTTGLLLFTSFENGLPDCPLNPDFELLRRDAFILTSKTSSGEIVVYKFSPTVPGIPVHVASFALPPTAPQITVISIHIHSGEFQPRSTPGSLFMHLPDSWILMFRISYTDQPYSVFVRASTLLKYLDDFAPGDEAQGVPWEKWGEKESRFMPGVGSSGNWPRLHGSRVVYRTPDRTGVGVLEFSNATLGLSSDSPICKRYGPDNPTVLPCKAIFLQDVVTRLPYHTVSKAMEGDPPHTYVIDEEHLIAFGVGPFLNPRPSVADSLGSDSNKWI</sequence>
<accession>A0A8S0VXP7</accession>
<gene>
    <name evidence="2" type="ORF">AAE3_LOCUS3457</name>
</gene>
<proteinExistence type="predicted"/>
<evidence type="ECO:0000313" key="3">
    <source>
        <dbReference type="Proteomes" id="UP000467700"/>
    </source>
</evidence>